<dbReference type="Gene3D" id="3.30.700.10">
    <property type="entry name" value="Glycoprotein, Type 4 Pilin"/>
    <property type="match status" value="1"/>
</dbReference>
<name>A0A318SJQ2_9BURK</name>
<dbReference type="NCBIfam" id="TIGR02532">
    <property type="entry name" value="IV_pilin_GFxxxE"/>
    <property type="match status" value="1"/>
</dbReference>
<dbReference type="SUPFAM" id="SSF54523">
    <property type="entry name" value="Pili subunits"/>
    <property type="match status" value="1"/>
</dbReference>
<sequence length="196" mass="20690">MMQPSPAGPPAAPAASLQARYGEAASEHLLSKRELEVGAEYRLQPFSFQKSARSATRRRTARGFTLLELMVVIAIIALSTAGVAFALRDGSQTQLEREAERLAALLDGARAQSRASGVPVRWRPTAQGFVFDGLPPGALPSGWLAPGVLVAGDAVLRLGPEPLIGAQQVLLYSAARPDRALRVATDGLRPFSVAAP</sequence>
<accession>A0A318SJQ2</accession>
<keyword evidence="1" id="KW-1133">Transmembrane helix</keyword>
<dbReference type="Proteomes" id="UP000247540">
    <property type="component" value="Unassembled WGS sequence"/>
</dbReference>
<protein>
    <submittedName>
        <fullName evidence="2">General secretion pathway protein H</fullName>
    </submittedName>
</protein>
<gene>
    <name evidence="2" type="ORF">DFQ15_11714</name>
</gene>
<feature type="transmembrane region" description="Helical" evidence="1">
    <location>
        <begin position="66"/>
        <end position="87"/>
    </location>
</feature>
<dbReference type="InterPro" id="IPR012902">
    <property type="entry name" value="N_methyl_site"/>
</dbReference>
<keyword evidence="1" id="KW-0472">Membrane</keyword>
<evidence type="ECO:0000313" key="2">
    <source>
        <dbReference type="EMBL" id="PYE75981.1"/>
    </source>
</evidence>
<keyword evidence="3" id="KW-1185">Reference proteome</keyword>
<evidence type="ECO:0000256" key="1">
    <source>
        <dbReference type="SAM" id="Phobius"/>
    </source>
</evidence>
<evidence type="ECO:0000313" key="3">
    <source>
        <dbReference type="Proteomes" id="UP000247540"/>
    </source>
</evidence>
<dbReference type="PROSITE" id="PS00409">
    <property type="entry name" value="PROKAR_NTER_METHYL"/>
    <property type="match status" value="1"/>
</dbReference>
<organism evidence="2 3">
    <name type="scientific">Xylophilus ampelinus</name>
    <dbReference type="NCBI Taxonomy" id="54067"/>
    <lineage>
        <taxon>Bacteria</taxon>
        <taxon>Pseudomonadati</taxon>
        <taxon>Pseudomonadota</taxon>
        <taxon>Betaproteobacteria</taxon>
        <taxon>Burkholderiales</taxon>
        <taxon>Xylophilus</taxon>
    </lineage>
</organism>
<comment type="caution">
    <text evidence="2">The sequence shown here is derived from an EMBL/GenBank/DDBJ whole genome shotgun (WGS) entry which is preliminary data.</text>
</comment>
<keyword evidence="1" id="KW-0812">Transmembrane</keyword>
<dbReference type="Pfam" id="PF07963">
    <property type="entry name" value="N_methyl"/>
    <property type="match status" value="1"/>
</dbReference>
<reference evidence="2 3" key="1">
    <citation type="submission" date="2018-06" db="EMBL/GenBank/DDBJ databases">
        <title>Genomic Encyclopedia of Type Strains, Phase III (KMG-III): the genomes of soil and plant-associated and newly described type strains.</title>
        <authorList>
            <person name="Whitman W."/>
        </authorList>
    </citation>
    <scope>NUCLEOTIDE SEQUENCE [LARGE SCALE GENOMIC DNA]</scope>
    <source>
        <strain evidence="2 3">CECT 7646</strain>
    </source>
</reference>
<proteinExistence type="predicted"/>
<dbReference type="InterPro" id="IPR045584">
    <property type="entry name" value="Pilin-like"/>
</dbReference>
<dbReference type="AlphaFoldDB" id="A0A318SJQ2"/>
<dbReference type="EMBL" id="QJTC01000017">
    <property type="protein sequence ID" value="PYE75981.1"/>
    <property type="molecule type" value="Genomic_DNA"/>
</dbReference>